<dbReference type="EMBL" id="CAJFCI010000089">
    <property type="protein sequence ID" value="CAD5110477.1"/>
    <property type="molecule type" value="Genomic_DNA"/>
</dbReference>
<organism evidence="2 3">
    <name type="scientific">Zestomonas carbonaria</name>
    <dbReference type="NCBI Taxonomy" id="2762745"/>
    <lineage>
        <taxon>Bacteria</taxon>
        <taxon>Pseudomonadati</taxon>
        <taxon>Pseudomonadota</taxon>
        <taxon>Gammaproteobacteria</taxon>
        <taxon>Pseudomonadales</taxon>
        <taxon>Pseudomonadaceae</taxon>
        <taxon>Zestomonas</taxon>
    </lineage>
</organism>
<dbReference type="InterPro" id="IPR053142">
    <property type="entry name" value="PchR_regulatory_protein"/>
</dbReference>
<dbReference type="InterPro" id="IPR018060">
    <property type="entry name" value="HTH_AraC"/>
</dbReference>
<sequence length="132" mass="14776">MPNRKAKAAQSRSTPGRQRISRREIITKVLKVLPRKENKPLRLVDLCKLAGVSERTLRSIFLETFGIGPCRYLRLRRLHLLRAALAVATPSHATVAGIAARFGYSDCGRMATEYHALFGEYPSQTLSRGVNE</sequence>
<dbReference type="GO" id="GO:0043565">
    <property type="term" value="F:sequence-specific DNA binding"/>
    <property type="evidence" value="ECO:0007669"/>
    <property type="project" value="InterPro"/>
</dbReference>
<keyword evidence="3" id="KW-1185">Reference proteome</keyword>
<gene>
    <name evidence="2" type="ORF">PSEWESI4_04800</name>
</gene>
<dbReference type="RefSeq" id="WP_187673785.1">
    <property type="nucleotide sequence ID" value="NZ_CAJFCI010000089.1"/>
</dbReference>
<dbReference type="Proteomes" id="UP000583387">
    <property type="component" value="Unassembled WGS sequence"/>
</dbReference>
<name>A0A7U7ESQ5_9GAMM</name>
<dbReference type="SMART" id="SM00342">
    <property type="entry name" value="HTH_ARAC"/>
    <property type="match status" value="1"/>
</dbReference>
<evidence type="ECO:0000313" key="3">
    <source>
        <dbReference type="Proteomes" id="UP000583387"/>
    </source>
</evidence>
<evidence type="ECO:0000313" key="2">
    <source>
        <dbReference type="EMBL" id="CAD5110477.1"/>
    </source>
</evidence>
<dbReference type="AlphaFoldDB" id="A0A7U7ESQ5"/>
<proteinExistence type="predicted"/>
<evidence type="ECO:0000259" key="1">
    <source>
        <dbReference type="PROSITE" id="PS01124"/>
    </source>
</evidence>
<feature type="domain" description="HTH araC/xylS-type" evidence="1">
    <location>
        <begin position="27"/>
        <end position="128"/>
    </location>
</feature>
<accession>A0A7U7ESQ5</accession>
<protein>
    <recommendedName>
        <fullName evidence="1">HTH araC/xylS-type domain-containing protein</fullName>
    </recommendedName>
</protein>
<dbReference type="GO" id="GO:0003700">
    <property type="term" value="F:DNA-binding transcription factor activity"/>
    <property type="evidence" value="ECO:0007669"/>
    <property type="project" value="InterPro"/>
</dbReference>
<reference evidence="2 3" key="1">
    <citation type="submission" date="2020-08" db="EMBL/GenBank/DDBJ databases">
        <authorList>
            <person name="Criscuolo A."/>
        </authorList>
    </citation>
    <scope>NUCLEOTIDE SEQUENCE [LARGE SCALE GENOMIC DNA]</scope>
    <source>
        <strain evidence="2">CIP111764</strain>
    </source>
</reference>
<dbReference type="Pfam" id="PF12833">
    <property type="entry name" value="HTH_18"/>
    <property type="match status" value="1"/>
</dbReference>
<dbReference type="PANTHER" id="PTHR47893">
    <property type="entry name" value="REGULATORY PROTEIN PCHR"/>
    <property type="match status" value="1"/>
</dbReference>
<dbReference type="Gene3D" id="1.10.10.60">
    <property type="entry name" value="Homeodomain-like"/>
    <property type="match status" value="1"/>
</dbReference>
<dbReference type="PANTHER" id="PTHR47893:SF1">
    <property type="entry name" value="REGULATORY PROTEIN PCHR"/>
    <property type="match status" value="1"/>
</dbReference>
<comment type="caution">
    <text evidence="2">The sequence shown here is derived from an EMBL/GenBank/DDBJ whole genome shotgun (WGS) entry which is preliminary data.</text>
</comment>
<dbReference type="PROSITE" id="PS01124">
    <property type="entry name" value="HTH_ARAC_FAMILY_2"/>
    <property type="match status" value="1"/>
</dbReference>